<accession>A0ABW3ZBI3</accession>
<dbReference type="InterPro" id="IPR011079">
    <property type="entry name" value="Ala_racemase_C"/>
</dbReference>
<feature type="domain" description="Alanine racemase C-terminal" evidence="6">
    <location>
        <begin position="1"/>
        <end position="130"/>
    </location>
</feature>
<evidence type="ECO:0000313" key="8">
    <source>
        <dbReference type="Proteomes" id="UP001597171"/>
    </source>
</evidence>
<feature type="non-terminal residue" evidence="7">
    <location>
        <position position="1"/>
    </location>
</feature>
<sequence>ARLEARVVQLREAEGGTPVGYGGAERLTRRSRLAILSLGYADGVFRAAGSADGAPGAVAAFGGAFCPYVGRISMDLIAIDVTALPDPPRRGDRVEVLGPNVTVDDLARASGTIGYEILTGLSRRCERRYVG</sequence>
<keyword evidence="8" id="KW-1185">Reference proteome</keyword>
<dbReference type="Pfam" id="PF00842">
    <property type="entry name" value="Ala_racemase_C"/>
    <property type="match status" value="1"/>
</dbReference>
<gene>
    <name evidence="7" type="ORF">ACFQ4O_16955</name>
</gene>
<dbReference type="Gene3D" id="2.40.37.10">
    <property type="entry name" value="Lyase, Ornithine Decarboxylase, Chain A, domain 1"/>
    <property type="match status" value="1"/>
</dbReference>
<organism evidence="7 8">
    <name type="scientific">Methylopila musalis</name>
    <dbReference type="NCBI Taxonomy" id="1134781"/>
    <lineage>
        <taxon>Bacteria</taxon>
        <taxon>Pseudomonadati</taxon>
        <taxon>Pseudomonadota</taxon>
        <taxon>Alphaproteobacteria</taxon>
        <taxon>Hyphomicrobiales</taxon>
        <taxon>Methylopilaceae</taxon>
        <taxon>Methylopila</taxon>
    </lineage>
</organism>
<evidence type="ECO:0000313" key="7">
    <source>
        <dbReference type="EMBL" id="MFD1333695.1"/>
    </source>
</evidence>
<reference evidence="8" key="1">
    <citation type="journal article" date="2019" name="Int. J. Syst. Evol. Microbiol.">
        <title>The Global Catalogue of Microorganisms (GCM) 10K type strain sequencing project: providing services to taxonomists for standard genome sequencing and annotation.</title>
        <authorList>
            <consortium name="The Broad Institute Genomics Platform"/>
            <consortium name="The Broad Institute Genome Sequencing Center for Infectious Disease"/>
            <person name="Wu L."/>
            <person name="Ma J."/>
        </authorList>
    </citation>
    <scope>NUCLEOTIDE SEQUENCE [LARGE SCALE GENOMIC DNA]</scope>
    <source>
        <strain evidence="8">CCUG 61696</strain>
    </source>
</reference>
<comment type="caution">
    <text evidence="7">The sequence shown here is derived from an EMBL/GenBank/DDBJ whole genome shotgun (WGS) entry which is preliminary data.</text>
</comment>
<evidence type="ECO:0000256" key="1">
    <source>
        <dbReference type="ARBA" id="ARBA00000316"/>
    </source>
</evidence>
<keyword evidence="5" id="KW-0413">Isomerase</keyword>
<dbReference type="Proteomes" id="UP001597171">
    <property type="component" value="Unassembled WGS sequence"/>
</dbReference>
<protein>
    <recommendedName>
        <fullName evidence="3">alanine racemase</fullName>
        <ecNumber evidence="3">5.1.1.1</ecNumber>
    </recommendedName>
</protein>
<proteinExistence type="predicted"/>
<dbReference type="SMART" id="SM01005">
    <property type="entry name" value="Ala_racemase_C"/>
    <property type="match status" value="1"/>
</dbReference>
<dbReference type="PANTHER" id="PTHR30511:SF0">
    <property type="entry name" value="ALANINE RACEMASE, CATABOLIC-RELATED"/>
    <property type="match status" value="1"/>
</dbReference>
<dbReference type="SUPFAM" id="SSF50621">
    <property type="entry name" value="Alanine racemase C-terminal domain-like"/>
    <property type="match status" value="1"/>
</dbReference>
<comment type="cofactor">
    <cofactor evidence="2">
        <name>pyridoxal 5'-phosphate</name>
        <dbReference type="ChEBI" id="CHEBI:597326"/>
    </cofactor>
</comment>
<dbReference type="PRINTS" id="PR00992">
    <property type="entry name" value="ALARACEMASE"/>
</dbReference>
<evidence type="ECO:0000256" key="2">
    <source>
        <dbReference type="ARBA" id="ARBA00001933"/>
    </source>
</evidence>
<comment type="catalytic activity">
    <reaction evidence="1">
        <text>L-alanine = D-alanine</text>
        <dbReference type="Rhea" id="RHEA:20249"/>
        <dbReference type="ChEBI" id="CHEBI:57416"/>
        <dbReference type="ChEBI" id="CHEBI:57972"/>
        <dbReference type="EC" id="5.1.1.1"/>
    </reaction>
</comment>
<dbReference type="EMBL" id="JBHTMX010000300">
    <property type="protein sequence ID" value="MFD1333695.1"/>
    <property type="molecule type" value="Genomic_DNA"/>
</dbReference>
<keyword evidence="4" id="KW-0663">Pyridoxal phosphate</keyword>
<name>A0ABW3ZBI3_9HYPH</name>
<dbReference type="PANTHER" id="PTHR30511">
    <property type="entry name" value="ALANINE RACEMASE"/>
    <property type="match status" value="1"/>
</dbReference>
<evidence type="ECO:0000259" key="6">
    <source>
        <dbReference type="SMART" id="SM01005"/>
    </source>
</evidence>
<evidence type="ECO:0000256" key="4">
    <source>
        <dbReference type="ARBA" id="ARBA00022898"/>
    </source>
</evidence>
<dbReference type="InterPro" id="IPR000821">
    <property type="entry name" value="Ala_racemase"/>
</dbReference>
<evidence type="ECO:0000256" key="5">
    <source>
        <dbReference type="ARBA" id="ARBA00023235"/>
    </source>
</evidence>
<dbReference type="RefSeq" id="WP_378777472.1">
    <property type="nucleotide sequence ID" value="NZ_JBHTMX010000300.1"/>
</dbReference>
<dbReference type="EC" id="5.1.1.1" evidence="3"/>
<evidence type="ECO:0000256" key="3">
    <source>
        <dbReference type="ARBA" id="ARBA00013089"/>
    </source>
</evidence>
<dbReference type="InterPro" id="IPR009006">
    <property type="entry name" value="Ala_racemase/Decarboxylase_C"/>
</dbReference>